<comment type="caution">
    <text evidence="1">The sequence shown here is derived from an EMBL/GenBank/DDBJ whole genome shotgun (WGS) entry which is preliminary data.</text>
</comment>
<dbReference type="EMBL" id="CAJFCW020000002">
    <property type="protein sequence ID" value="CAG9091065.1"/>
    <property type="molecule type" value="Genomic_DNA"/>
</dbReference>
<evidence type="ECO:0000313" key="2">
    <source>
        <dbReference type="Proteomes" id="UP000614601"/>
    </source>
</evidence>
<proteinExistence type="predicted"/>
<dbReference type="AlphaFoldDB" id="A0A811K2Z5"/>
<dbReference type="InterPro" id="IPR021629">
    <property type="entry name" value="Mediator_Med23"/>
</dbReference>
<sequence>MIGVWFSSAAQAVNSGCLELKLSLKKQSKIVEALVGRMLLRAVNRPYNRLNSIAFILTHLLKHQEHFYRIIAKSFYWSEITTKDLEYMLSSFSMETMQYRDGRMIILLALIHSFIQHACYDSLDYLCNFIQQNLAPKVVNETGLIYFLRILAVYLSKVHGEESKTELSKAYLHLIIPSVT</sequence>
<keyword evidence="2" id="KW-1185">Reference proteome</keyword>
<gene>
    <name evidence="1" type="ORF">BOKJ2_LOCUS3119</name>
</gene>
<dbReference type="OrthoDB" id="9982951at2759"/>
<name>A0A811K2Z5_9BILA</name>
<protein>
    <recommendedName>
        <fullName evidence="3">DUF4704 domain-containing protein</fullName>
    </recommendedName>
</protein>
<evidence type="ECO:0000313" key="1">
    <source>
        <dbReference type="EMBL" id="CAD5210301.1"/>
    </source>
</evidence>
<evidence type="ECO:0008006" key="3">
    <source>
        <dbReference type="Google" id="ProtNLM"/>
    </source>
</evidence>
<reference evidence="1" key="1">
    <citation type="submission" date="2020-09" db="EMBL/GenBank/DDBJ databases">
        <authorList>
            <person name="Kikuchi T."/>
        </authorList>
    </citation>
    <scope>NUCLEOTIDE SEQUENCE</scope>
    <source>
        <strain evidence="1">SH1</strain>
    </source>
</reference>
<accession>A0A811K2Z5</accession>
<organism evidence="1 2">
    <name type="scientific">Bursaphelenchus okinawaensis</name>
    <dbReference type="NCBI Taxonomy" id="465554"/>
    <lineage>
        <taxon>Eukaryota</taxon>
        <taxon>Metazoa</taxon>
        <taxon>Ecdysozoa</taxon>
        <taxon>Nematoda</taxon>
        <taxon>Chromadorea</taxon>
        <taxon>Rhabditida</taxon>
        <taxon>Tylenchina</taxon>
        <taxon>Tylenchomorpha</taxon>
        <taxon>Aphelenchoidea</taxon>
        <taxon>Aphelenchoididae</taxon>
        <taxon>Bursaphelenchus</taxon>
    </lineage>
</organism>
<dbReference type="Proteomes" id="UP000614601">
    <property type="component" value="Unassembled WGS sequence"/>
</dbReference>
<dbReference type="Pfam" id="PF11573">
    <property type="entry name" value="Med23"/>
    <property type="match status" value="1"/>
</dbReference>
<dbReference type="Proteomes" id="UP000783686">
    <property type="component" value="Unassembled WGS sequence"/>
</dbReference>
<dbReference type="EMBL" id="CAJFDH010000002">
    <property type="protein sequence ID" value="CAD5210301.1"/>
    <property type="molecule type" value="Genomic_DNA"/>
</dbReference>